<keyword evidence="5 7" id="KW-1133">Transmembrane helix</keyword>
<dbReference type="EMBL" id="CP009621">
    <property type="protein sequence ID" value="AKD03908.1"/>
    <property type="molecule type" value="Genomic_DNA"/>
</dbReference>
<dbReference type="RefSeq" id="WP_046311376.1">
    <property type="nucleotide sequence ID" value="NZ_CBCSCY010000024.1"/>
</dbReference>
<evidence type="ECO:0000256" key="3">
    <source>
        <dbReference type="ARBA" id="ARBA00022679"/>
    </source>
</evidence>
<evidence type="ECO:0000256" key="2">
    <source>
        <dbReference type="ARBA" id="ARBA00006464"/>
    </source>
</evidence>
<feature type="domain" description="Bacterial sugar transferase" evidence="8">
    <location>
        <begin position="274"/>
        <end position="457"/>
    </location>
</feature>
<evidence type="ECO:0000256" key="1">
    <source>
        <dbReference type="ARBA" id="ARBA00004141"/>
    </source>
</evidence>
<dbReference type="InterPro" id="IPR017475">
    <property type="entry name" value="EPS_sugar_tfrase"/>
</dbReference>
<feature type="transmembrane region" description="Helical" evidence="7">
    <location>
        <begin position="279"/>
        <end position="301"/>
    </location>
</feature>
<sequence>MNKYRHYYSFNRVLLLILDVTLIAFAFKLSNLVRYGNLELDHQYNVFFVLFALVWWIVSGFSNFVLRIDGLFPVDKRLGNLLNVFVLHALILASCIVMFNLEQLSRLLLLYTYLSTALLIGISRLLMFQVSRYFTNSDMAHTRYVIVGTGPAAVSLQQTLSNNDEIGTKFMGFFDDEADLQGLYADQVRGGIEELKDYCLQHSIDEIYYTKPLTDESQIDELTEFANDNFIYLRLVPDFSAIVKKDVSVYFYHNIPMLSVRNEPLELASNRVAKRIFDVVFSLAVILLIFPILFPIIALLIRLESKGPIFFKQLRPGKKNRLFVCYKFRTMRVNHNTELQATKNDPRITRIGAFLRKTSLDELPQFFNVLLGDMSVVGPRPNLVSQLDQYSKVISKYKMRHFVTPGITGYAQVSGYRGETKEVHLMEKRVEYDVMYMAKWSLMMDMKIIFLTVWNMIKGEKNAY</sequence>
<evidence type="ECO:0000259" key="8">
    <source>
        <dbReference type="Pfam" id="PF02397"/>
    </source>
</evidence>
<gene>
    <name evidence="9" type="ORF">PKOR_13325</name>
</gene>
<keyword evidence="10" id="KW-1185">Reference proteome</keyword>
<keyword evidence="4 7" id="KW-0812">Transmembrane</keyword>
<comment type="subcellular location">
    <subcellularLocation>
        <location evidence="1">Membrane</location>
        <topology evidence="1">Multi-pass membrane protein</topology>
    </subcellularLocation>
</comment>
<protein>
    <submittedName>
        <fullName evidence="9">UDP-phosphate galactose phosphotransferase</fullName>
    </submittedName>
</protein>
<evidence type="ECO:0000256" key="4">
    <source>
        <dbReference type="ARBA" id="ARBA00022692"/>
    </source>
</evidence>
<dbReference type="AlphaFoldDB" id="A0A0E3ZG40"/>
<dbReference type="NCBIfam" id="TIGR03025">
    <property type="entry name" value="EPS_sugtrans"/>
    <property type="match status" value="1"/>
</dbReference>
<evidence type="ECO:0000313" key="10">
    <source>
        <dbReference type="Proteomes" id="UP000033109"/>
    </source>
</evidence>
<feature type="transmembrane region" description="Helical" evidence="7">
    <location>
        <begin position="47"/>
        <end position="66"/>
    </location>
</feature>
<proteinExistence type="inferred from homology"/>
<evidence type="ECO:0000256" key="5">
    <source>
        <dbReference type="ARBA" id="ARBA00022989"/>
    </source>
</evidence>
<dbReference type="InterPro" id="IPR017473">
    <property type="entry name" value="Undecaprenyl-P_gluc_Ptfrase"/>
</dbReference>
<dbReference type="InterPro" id="IPR003362">
    <property type="entry name" value="Bact_transf"/>
</dbReference>
<dbReference type="Proteomes" id="UP000033109">
    <property type="component" value="Chromosome"/>
</dbReference>
<organism evidence="9 10">
    <name type="scientific">Pontibacter korlensis</name>
    <dbReference type="NCBI Taxonomy" id="400092"/>
    <lineage>
        <taxon>Bacteria</taxon>
        <taxon>Pseudomonadati</taxon>
        <taxon>Bacteroidota</taxon>
        <taxon>Cytophagia</taxon>
        <taxon>Cytophagales</taxon>
        <taxon>Hymenobacteraceae</taxon>
        <taxon>Pontibacter</taxon>
    </lineage>
</organism>
<dbReference type="GO" id="GO:0016020">
    <property type="term" value="C:membrane"/>
    <property type="evidence" value="ECO:0007669"/>
    <property type="project" value="UniProtKB-SubCell"/>
</dbReference>
<dbReference type="Gene3D" id="3.40.50.720">
    <property type="entry name" value="NAD(P)-binding Rossmann-like Domain"/>
    <property type="match status" value="1"/>
</dbReference>
<dbReference type="Pfam" id="PF02397">
    <property type="entry name" value="Bac_transf"/>
    <property type="match status" value="1"/>
</dbReference>
<dbReference type="PANTHER" id="PTHR30576:SF0">
    <property type="entry name" value="UNDECAPRENYL-PHOSPHATE N-ACETYLGALACTOSAMINYL 1-PHOSPHATE TRANSFERASE-RELATED"/>
    <property type="match status" value="1"/>
</dbReference>
<reference evidence="9 10" key="1">
    <citation type="journal article" date="2015" name="Sci. Rep.">
        <title>Unraveling adaptation of Pontibacter korlensis to radiation and infertility in desert through complete genome and comparative transcriptomic analysis.</title>
        <authorList>
            <person name="Dai J."/>
            <person name="Dai W."/>
            <person name="Qiu C."/>
            <person name="Yang Z."/>
            <person name="Zhang Y."/>
            <person name="Zhou M."/>
            <person name="Zhang L."/>
            <person name="Fang C."/>
            <person name="Gao Q."/>
            <person name="Yang Q."/>
            <person name="Li X."/>
            <person name="Wang Z."/>
            <person name="Wang Z."/>
            <person name="Jia Z."/>
            <person name="Chen X."/>
        </authorList>
    </citation>
    <scope>NUCLEOTIDE SEQUENCE [LARGE SCALE GENOMIC DNA]</scope>
    <source>
        <strain evidence="9 10">X14-1T</strain>
    </source>
</reference>
<dbReference type="Pfam" id="PF13727">
    <property type="entry name" value="CoA_binding_3"/>
    <property type="match status" value="1"/>
</dbReference>
<dbReference type="NCBIfam" id="TIGR03023">
    <property type="entry name" value="WcaJ_sugtrans"/>
    <property type="match status" value="1"/>
</dbReference>
<dbReference type="PANTHER" id="PTHR30576">
    <property type="entry name" value="COLANIC BIOSYNTHESIS UDP-GLUCOSE LIPID CARRIER TRANSFERASE"/>
    <property type="match status" value="1"/>
</dbReference>
<feature type="transmembrane region" description="Helical" evidence="7">
    <location>
        <begin position="78"/>
        <end position="101"/>
    </location>
</feature>
<dbReference type="GO" id="GO:0016780">
    <property type="term" value="F:phosphotransferase activity, for other substituted phosphate groups"/>
    <property type="evidence" value="ECO:0007669"/>
    <property type="project" value="TreeGrafter"/>
</dbReference>
<accession>A0A0E3ZG40</accession>
<dbReference type="KEGG" id="pko:PKOR_13325"/>
<dbReference type="PATRIC" id="fig|400092.3.peg.2906"/>
<dbReference type="HOGENOM" id="CLU_024920_0_1_10"/>
<comment type="similarity">
    <text evidence="2">Belongs to the bacterial sugar transferase family.</text>
</comment>
<evidence type="ECO:0000256" key="6">
    <source>
        <dbReference type="ARBA" id="ARBA00023136"/>
    </source>
</evidence>
<feature type="transmembrane region" description="Helical" evidence="7">
    <location>
        <begin position="7"/>
        <end position="27"/>
    </location>
</feature>
<dbReference type="STRING" id="400092.PKOR_13325"/>
<dbReference type="OrthoDB" id="9808602at2"/>
<keyword evidence="3 9" id="KW-0808">Transferase</keyword>
<feature type="transmembrane region" description="Helical" evidence="7">
    <location>
        <begin position="107"/>
        <end position="127"/>
    </location>
</feature>
<name>A0A0E3ZG40_9BACT</name>
<evidence type="ECO:0000313" key="9">
    <source>
        <dbReference type="EMBL" id="AKD03908.1"/>
    </source>
</evidence>
<keyword evidence="6 7" id="KW-0472">Membrane</keyword>
<evidence type="ECO:0000256" key="7">
    <source>
        <dbReference type="SAM" id="Phobius"/>
    </source>
</evidence>